<keyword evidence="3" id="KW-1185">Reference proteome</keyword>
<sequence>MNEPDRTGYRESPDTTDGPVAESQEPAQDAGAPADEDATTLTTDDEAQREDSVMRPGNEPD</sequence>
<evidence type="ECO:0000256" key="1">
    <source>
        <dbReference type="SAM" id="MobiDB-lite"/>
    </source>
</evidence>
<reference evidence="3" key="1">
    <citation type="journal article" date="2019" name="Int. J. Syst. Evol. Microbiol.">
        <title>The Global Catalogue of Microorganisms (GCM) 10K type strain sequencing project: providing services to taxonomists for standard genome sequencing and annotation.</title>
        <authorList>
            <consortium name="The Broad Institute Genomics Platform"/>
            <consortium name="The Broad Institute Genome Sequencing Center for Infectious Disease"/>
            <person name="Wu L."/>
            <person name="Ma J."/>
        </authorList>
    </citation>
    <scope>NUCLEOTIDE SEQUENCE [LARGE SCALE GENOMIC DNA]</scope>
    <source>
        <strain evidence="3">JCM 3338</strain>
    </source>
</reference>
<evidence type="ECO:0000313" key="3">
    <source>
        <dbReference type="Proteomes" id="UP001597402"/>
    </source>
</evidence>
<organism evidence="2 3">
    <name type="scientific">Blastococcus deserti</name>
    <dbReference type="NCBI Taxonomy" id="2259033"/>
    <lineage>
        <taxon>Bacteria</taxon>
        <taxon>Bacillati</taxon>
        <taxon>Actinomycetota</taxon>
        <taxon>Actinomycetes</taxon>
        <taxon>Geodermatophilales</taxon>
        <taxon>Geodermatophilaceae</taxon>
        <taxon>Blastococcus</taxon>
    </lineage>
</organism>
<gene>
    <name evidence="2" type="ORF">ACFSHS_15175</name>
</gene>
<evidence type="ECO:0000313" key="2">
    <source>
        <dbReference type="EMBL" id="MFD2092917.1"/>
    </source>
</evidence>
<feature type="compositionally biased region" description="Acidic residues" evidence="1">
    <location>
        <begin position="34"/>
        <end position="48"/>
    </location>
</feature>
<comment type="caution">
    <text evidence="2">The sequence shown here is derived from an EMBL/GenBank/DDBJ whole genome shotgun (WGS) entry which is preliminary data.</text>
</comment>
<feature type="region of interest" description="Disordered" evidence="1">
    <location>
        <begin position="1"/>
        <end position="61"/>
    </location>
</feature>
<name>A0ABW4XBT0_9ACTN</name>
<dbReference type="RefSeq" id="WP_376877745.1">
    <property type="nucleotide sequence ID" value="NZ_JBHUHP010000015.1"/>
</dbReference>
<dbReference type="EMBL" id="JBHUHP010000015">
    <property type="protein sequence ID" value="MFD2092917.1"/>
    <property type="molecule type" value="Genomic_DNA"/>
</dbReference>
<accession>A0ABW4XBT0</accession>
<proteinExistence type="predicted"/>
<feature type="compositionally biased region" description="Basic and acidic residues" evidence="1">
    <location>
        <begin position="1"/>
        <end position="13"/>
    </location>
</feature>
<protein>
    <submittedName>
        <fullName evidence="2">Uncharacterized protein</fullName>
    </submittedName>
</protein>
<dbReference type="Proteomes" id="UP001597402">
    <property type="component" value="Unassembled WGS sequence"/>
</dbReference>